<dbReference type="EMBL" id="NTFS01000608">
    <property type="protein sequence ID" value="PAX46857.1"/>
    <property type="molecule type" value="Genomic_DNA"/>
</dbReference>
<comment type="caution">
    <text evidence="1">The sequence shown here is derived from an EMBL/GenBank/DDBJ whole genome shotgun (WGS) entry which is preliminary data.</text>
</comment>
<dbReference type="Proteomes" id="UP000218238">
    <property type="component" value="Unassembled WGS sequence"/>
</dbReference>
<dbReference type="AlphaFoldDB" id="A0A2A2TAC6"/>
<proteinExistence type="predicted"/>
<evidence type="ECO:0000313" key="1">
    <source>
        <dbReference type="EMBL" id="PAX46857.1"/>
    </source>
</evidence>
<keyword evidence="2" id="KW-1185">Reference proteome</keyword>
<sequence>ATNLGESIGFGSKLKPISDNIVAAHAYALVNYNSSTQKFTLFNPWGIDSSSKPAFLELSWSEIESNFSYWDATKQYT</sequence>
<feature type="non-terminal residue" evidence="1">
    <location>
        <position position="1"/>
    </location>
</feature>
<evidence type="ECO:0000313" key="2">
    <source>
        <dbReference type="Proteomes" id="UP000218238"/>
    </source>
</evidence>
<protein>
    <submittedName>
        <fullName evidence="1">Peptidase</fullName>
    </submittedName>
</protein>
<accession>A0A2A2TAC6</accession>
<reference evidence="1 2" key="1">
    <citation type="submission" date="2017-08" db="EMBL/GenBank/DDBJ databases">
        <title>Draft genome sequence of filamentous cyanobacterium Calothrix elsteri CCALA 953.</title>
        <authorList>
            <person name="Gagunashvili A.N."/>
            <person name="Elster J."/>
            <person name="Andresson O.S."/>
        </authorList>
    </citation>
    <scope>NUCLEOTIDE SEQUENCE [LARGE SCALE GENOMIC DNA]</scope>
    <source>
        <strain evidence="1 2">CCALA 953</strain>
    </source>
</reference>
<organism evidence="1 2">
    <name type="scientific">Brunnivagina elsteri CCALA 953</name>
    <dbReference type="NCBI Taxonomy" id="987040"/>
    <lineage>
        <taxon>Bacteria</taxon>
        <taxon>Bacillati</taxon>
        <taxon>Cyanobacteriota</taxon>
        <taxon>Cyanophyceae</taxon>
        <taxon>Nostocales</taxon>
        <taxon>Calotrichaceae</taxon>
        <taxon>Brunnivagina</taxon>
    </lineage>
</organism>
<gene>
    <name evidence="1" type="ORF">CK510_29025</name>
</gene>
<name>A0A2A2TAC6_9CYAN</name>